<dbReference type="InterPro" id="IPR008949">
    <property type="entry name" value="Isoprenoid_synthase_dom_sf"/>
</dbReference>
<protein>
    <recommendedName>
        <fullName evidence="1">Terpene synthase</fullName>
        <ecNumber evidence="1">4.2.3.-</ecNumber>
    </recommendedName>
</protein>
<keyword evidence="1" id="KW-0460">Magnesium</keyword>
<dbReference type="InterPro" id="IPR034686">
    <property type="entry name" value="Terpene_cyclase-like_2"/>
</dbReference>
<reference evidence="2" key="1">
    <citation type="journal article" date="2021" name="PeerJ">
        <title>Extensive microbial diversity within the chicken gut microbiome revealed by metagenomics and culture.</title>
        <authorList>
            <person name="Gilroy R."/>
            <person name="Ravi A."/>
            <person name="Getino M."/>
            <person name="Pursley I."/>
            <person name="Horton D.L."/>
            <person name="Alikhan N.F."/>
            <person name="Baker D."/>
            <person name="Gharbi K."/>
            <person name="Hall N."/>
            <person name="Watson M."/>
            <person name="Adriaenssens E.M."/>
            <person name="Foster-Nyarko E."/>
            <person name="Jarju S."/>
            <person name="Secka A."/>
            <person name="Antonio M."/>
            <person name="Oren A."/>
            <person name="Chaudhuri R.R."/>
            <person name="La Ragione R."/>
            <person name="Hildebrand F."/>
            <person name="Pallen M.J."/>
        </authorList>
    </citation>
    <scope>NUCLEOTIDE SEQUENCE</scope>
    <source>
        <strain evidence="2">ChiSjej2B20-17149</strain>
    </source>
</reference>
<keyword evidence="1" id="KW-0479">Metal-binding</keyword>
<sequence>QWLKNMGLEQTSRAAHQLDIYIPGLYAGYMWSDAPLELLLILSDLVGWFSCQDDLADEDCNDPEALERQIRGVYARAFTRASTPREPLANALTDIMRRASRLMPSLWQQRVAEQYLAYLVPCTTALMHRLHNTQPGVEGYEALWQNAGGFQVCLEFTYLVQNIQLSSSLYYSHPWQDLRNLALKLFKAVNDLLSFQIMENPDEDIYNLLTHLRHTQGQSALQAAAEVSQRIEQWAKSFAMAQAELPKRLDALGYDTRAQEQAMTCAQALHNQWRGNIAWHLAVPRYRELRFKGQ</sequence>
<dbReference type="EC" id="4.2.3.-" evidence="1"/>
<dbReference type="PANTHER" id="PTHR35201">
    <property type="entry name" value="TERPENE SYNTHASE"/>
    <property type="match status" value="1"/>
</dbReference>
<evidence type="ECO:0000313" key="3">
    <source>
        <dbReference type="Proteomes" id="UP000752172"/>
    </source>
</evidence>
<dbReference type="AlphaFoldDB" id="A0A921T7M9"/>
<dbReference type="Gene3D" id="1.10.600.10">
    <property type="entry name" value="Farnesyl Diphosphate Synthase"/>
    <property type="match status" value="1"/>
</dbReference>
<dbReference type="Proteomes" id="UP000752172">
    <property type="component" value="Unassembled WGS sequence"/>
</dbReference>
<comment type="cofactor">
    <cofactor evidence="1">
        <name>Mg(2+)</name>
        <dbReference type="ChEBI" id="CHEBI:18420"/>
    </cofactor>
</comment>
<organism evidence="2 3">
    <name type="scientific">Pseudomonas lactis</name>
    <dbReference type="NCBI Taxonomy" id="1615674"/>
    <lineage>
        <taxon>Bacteria</taxon>
        <taxon>Pseudomonadati</taxon>
        <taxon>Pseudomonadota</taxon>
        <taxon>Gammaproteobacteria</taxon>
        <taxon>Pseudomonadales</taxon>
        <taxon>Pseudomonadaceae</taxon>
        <taxon>Pseudomonas</taxon>
    </lineage>
</organism>
<dbReference type="PANTHER" id="PTHR35201:SF4">
    <property type="entry name" value="BETA-PINACENE SYNTHASE-RELATED"/>
    <property type="match status" value="1"/>
</dbReference>
<evidence type="ECO:0000313" key="2">
    <source>
        <dbReference type="EMBL" id="HJH18782.1"/>
    </source>
</evidence>
<comment type="similarity">
    <text evidence="1">Belongs to the terpene synthase family.</text>
</comment>
<dbReference type="RefSeq" id="WP_278916467.1">
    <property type="nucleotide sequence ID" value="NZ_DYTS01000154.1"/>
</dbReference>
<dbReference type="GO" id="GO:0046872">
    <property type="term" value="F:metal ion binding"/>
    <property type="evidence" value="ECO:0007669"/>
    <property type="project" value="UniProtKB-KW"/>
</dbReference>
<dbReference type="GO" id="GO:0010333">
    <property type="term" value="F:terpene synthase activity"/>
    <property type="evidence" value="ECO:0007669"/>
    <property type="project" value="InterPro"/>
</dbReference>
<gene>
    <name evidence="2" type="ORF">K8W20_08720</name>
</gene>
<dbReference type="EMBL" id="DYTS01000154">
    <property type="protein sequence ID" value="HJH18782.1"/>
    <property type="molecule type" value="Genomic_DNA"/>
</dbReference>
<reference evidence="2" key="2">
    <citation type="submission" date="2021-09" db="EMBL/GenBank/DDBJ databases">
        <authorList>
            <person name="Gilroy R."/>
        </authorList>
    </citation>
    <scope>NUCLEOTIDE SEQUENCE</scope>
    <source>
        <strain evidence="2">ChiSjej2B20-17149</strain>
    </source>
</reference>
<dbReference type="Pfam" id="PF19086">
    <property type="entry name" value="Terpene_syn_C_2"/>
    <property type="match status" value="1"/>
</dbReference>
<name>A0A921T7M9_9PSED</name>
<comment type="caution">
    <text evidence="2">The sequence shown here is derived from an EMBL/GenBank/DDBJ whole genome shotgun (WGS) entry which is preliminary data.</text>
</comment>
<proteinExistence type="inferred from homology"/>
<feature type="non-terminal residue" evidence="2">
    <location>
        <position position="1"/>
    </location>
</feature>
<evidence type="ECO:0000256" key="1">
    <source>
        <dbReference type="RuleBase" id="RU366034"/>
    </source>
</evidence>
<accession>A0A921T7M9</accession>
<keyword evidence="1" id="KW-0456">Lyase</keyword>
<dbReference type="SUPFAM" id="SSF48576">
    <property type="entry name" value="Terpenoid synthases"/>
    <property type="match status" value="1"/>
</dbReference>